<organism evidence="1 2">
    <name type="scientific">Formimonas warabiya</name>
    <dbReference type="NCBI Taxonomy" id="1761012"/>
    <lineage>
        <taxon>Bacteria</taxon>
        <taxon>Bacillati</taxon>
        <taxon>Bacillota</taxon>
        <taxon>Clostridia</taxon>
        <taxon>Eubacteriales</taxon>
        <taxon>Peptococcaceae</taxon>
        <taxon>Candidatus Formimonas</taxon>
    </lineage>
</organism>
<name>A0A3G1KNV3_FORW1</name>
<evidence type="ECO:0000313" key="2">
    <source>
        <dbReference type="Proteomes" id="UP000323521"/>
    </source>
</evidence>
<dbReference type="KEGG" id="fwa:DCMF_04625"/>
<sequence length="73" mass="8134">MAAIQKPTIGRIVFFVTEEEETLPGIITKVNDDGTINLRVFTNQEHGSGAILLTNVHQGKKEKQWSWPAKDGE</sequence>
<dbReference type="EMBL" id="CP017634">
    <property type="protein sequence ID" value="ATW24161.1"/>
    <property type="molecule type" value="Genomic_DNA"/>
</dbReference>
<protein>
    <submittedName>
        <fullName evidence="1">Uncharacterized protein</fullName>
    </submittedName>
</protein>
<dbReference type="Proteomes" id="UP000323521">
    <property type="component" value="Chromosome"/>
</dbReference>
<reference evidence="1 2" key="1">
    <citation type="submission" date="2016-10" db="EMBL/GenBank/DDBJ databases">
        <title>Complete Genome Sequence of Peptococcaceae strain DCMF.</title>
        <authorList>
            <person name="Edwards R.J."/>
            <person name="Holland S.I."/>
            <person name="Deshpande N.P."/>
            <person name="Wong Y.K."/>
            <person name="Ertan H."/>
            <person name="Manefield M."/>
            <person name="Russell T.L."/>
            <person name="Lee M.J."/>
        </authorList>
    </citation>
    <scope>NUCLEOTIDE SEQUENCE [LARGE SCALE GENOMIC DNA]</scope>
    <source>
        <strain evidence="1 2">DCMF</strain>
    </source>
</reference>
<dbReference type="AlphaFoldDB" id="A0A3G1KNV3"/>
<dbReference type="RefSeq" id="WP_148133339.1">
    <property type="nucleotide sequence ID" value="NZ_CP017634.1"/>
</dbReference>
<proteinExistence type="predicted"/>
<keyword evidence="2" id="KW-1185">Reference proteome</keyword>
<gene>
    <name evidence="1" type="ORF">DCMF_04625</name>
</gene>
<accession>A0A3G1KNV3</accession>
<evidence type="ECO:0000313" key="1">
    <source>
        <dbReference type="EMBL" id="ATW24161.1"/>
    </source>
</evidence>